<evidence type="ECO:0000313" key="5">
    <source>
        <dbReference type="EMBL" id="PTL40055.1"/>
    </source>
</evidence>
<dbReference type="Proteomes" id="UP000240509">
    <property type="component" value="Unassembled WGS sequence"/>
</dbReference>
<dbReference type="GO" id="GO:0016787">
    <property type="term" value="F:hydrolase activity"/>
    <property type="evidence" value="ECO:0007669"/>
    <property type="project" value="UniProtKB-KW"/>
</dbReference>
<keyword evidence="1" id="KW-0378">Hydrolase</keyword>
<reference evidence="5 6" key="1">
    <citation type="submission" date="2018-03" db="EMBL/GenBank/DDBJ databases">
        <title>Alkalicoccus saliphilus sp. nov., isolated from a mineral pool.</title>
        <authorList>
            <person name="Zhao B."/>
        </authorList>
    </citation>
    <scope>NUCLEOTIDE SEQUENCE [LARGE SCALE GENOMIC DNA]</scope>
    <source>
        <strain evidence="5 6">6AG</strain>
    </source>
</reference>
<dbReference type="InterPro" id="IPR023365">
    <property type="entry name" value="Sortase_dom-sf"/>
</dbReference>
<feature type="active site" description="Acyl-thioester intermediate" evidence="2">
    <location>
        <position position="211"/>
    </location>
</feature>
<dbReference type="Gene3D" id="2.40.260.10">
    <property type="entry name" value="Sortase"/>
    <property type="match status" value="1"/>
</dbReference>
<evidence type="ECO:0000256" key="2">
    <source>
        <dbReference type="PIRSR" id="PIRSR605754-1"/>
    </source>
</evidence>
<evidence type="ECO:0000256" key="4">
    <source>
        <dbReference type="SAM" id="SignalP"/>
    </source>
</evidence>
<dbReference type="Pfam" id="PF04203">
    <property type="entry name" value="Sortase"/>
    <property type="match status" value="1"/>
</dbReference>
<comment type="caution">
    <text evidence="5">The sequence shown here is derived from an EMBL/GenBank/DDBJ whole genome shotgun (WGS) entry which is preliminary data.</text>
</comment>
<feature type="region of interest" description="Disordered" evidence="3">
    <location>
        <begin position="36"/>
        <end position="93"/>
    </location>
</feature>
<dbReference type="EMBL" id="PZJJ01000003">
    <property type="protein sequence ID" value="PTL40055.1"/>
    <property type="molecule type" value="Genomic_DNA"/>
</dbReference>
<keyword evidence="6" id="KW-1185">Reference proteome</keyword>
<feature type="active site" description="Proton donor/acceptor" evidence="2">
    <location>
        <position position="145"/>
    </location>
</feature>
<feature type="chain" id="PRO_5015592354" evidence="4">
    <location>
        <begin position="34"/>
        <end position="234"/>
    </location>
</feature>
<name>A0A2T4U9I3_9BACI</name>
<gene>
    <name evidence="5" type="ORF">C6Y45_03555</name>
</gene>
<dbReference type="InterPro" id="IPR005754">
    <property type="entry name" value="Sortase"/>
</dbReference>
<feature type="signal peptide" evidence="4">
    <location>
        <begin position="1"/>
        <end position="33"/>
    </location>
</feature>
<proteinExistence type="predicted"/>
<evidence type="ECO:0000256" key="3">
    <source>
        <dbReference type="SAM" id="MobiDB-lite"/>
    </source>
</evidence>
<dbReference type="AlphaFoldDB" id="A0A2T4U9I3"/>
<evidence type="ECO:0000313" key="6">
    <source>
        <dbReference type="Proteomes" id="UP000240509"/>
    </source>
</evidence>
<dbReference type="CDD" id="cd05829">
    <property type="entry name" value="Sortase_F"/>
    <property type="match status" value="1"/>
</dbReference>
<dbReference type="InterPro" id="IPR042001">
    <property type="entry name" value="Sortase_F"/>
</dbReference>
<protein>
    <submittedName>
        <fullName evidence="5">Class F sortase</fullName>
    </submittedName>
</protein>
<organism evidence="5 6">
    <name type="scientific">Alkalicoccus saliphilus</name>
    <dbReference type="NCBI Taxonomy" id="200989"/>
    <lineage>
        <taxon>Bacteria</taxon>
        <taxon>Bacillati</taxon>
        <taxon>Bacillota</taxon>
        <taxon>Bacilli</taxon>
        <taxon>Bacillales</taxon>
        <taxon>Bacillaceae</taxon>
        <taxon>Alkalicoccus</taxon>
    </lineage>
</organism>
<keyword evidence="4" id="KW-0732">Signal</keyword>
<accession>A0A2T4U9I3</accession>
<sequence>MQLFFFVKRFSLRHSLILILPLLLLLSACTSETEESMEAPLQQAGAAVPAEEEKETAPETPPPDEEAVINSTADSKPVEAVPGSTSQGIDPGRLEIPAIGVDAPVEDVGLDEAGAMEVPEEGELIGWFSRGPKPGAQGNSVLAGHVDDREGPAVFYDLKDLEIGDEIKVHDESGETNVFQVTNMEVYPYDDAPIQTVFGPSASRNLNLITCTGEFDRDAGTHRERLVVFTELVS</sequence>
<dbReference type="SUPFAM" id="SSF63817">
    <property type="entry name" value="Sortase"/>
    <property type="match status" value="1"/>
</dbReference>
<evidence type="ECO:0000256" key="1">
    <source>
        <dbReference type="ARBA" id="ARBA00022801"/>
    </source>
</evidence>